<feature type="transmembrane region" description="Helical" evidence="1">
    <location>
        <begin position="146"/>
        <end position="165"/>
    </location>
</feature>
<comment type="caution">
    <text evidence="2">The sequence shown here is derived from an EMBL/GenBank/DDBJ whole genome shotgun (WGS) entry which is preliminary data.</text>
</comment>
<dbReference type="Proteomes" id="UP000215896">
    <property type="component" value="Unassembled WGS sequence"/>
</dbReference>
<keyword evidence="3" id="KW-1185">Reference proteome</keyword>
<protein>
    <recommendedName>
        <fullName evidence="4">HXXEE domain-containing protein</fullName>
    </recommendedName>
</protein>
<evidence type="ECO:0000313" key="2">
    <source>
        <dbReference type="EMBL" id="OYO17873.1"/>
    </source>
</evidence>
<accession>A0A4R6LR55</accession>
<feature type="transmembrane region" description="Helical" evidence="1">
    <location>
        <begin position="59"/>
        <end position="78"/>
    </location>
</feature>
<dbReference type="OrthoDB" id="4571490at2"/>
<keyword evidence="1" id="KW-0472">Membrane</keyword>
<dbReference type="EMBL" id="NMVO01000001">
    <property type="protein sequence ID" value="OYO17873.1"/>
    <property type="molecule type" value="Genomic_DNA"/>
</dbReference>
<evidence type="ECO:0000313" key="3">
    <source>
        <dbReference type="Proteomes" id="UP000215896"/>
    </source>
</evidence>
<evidence type="ECO:0008006" key="4">
    <source>
        <dbReference type="Google" id="ProtNLM"/>
    </source>
</evidence>
<organism evidence="2 3">
    <name type="scientific">Enemella evansiae</name>
    <dbReference type="NCBI Taxonomy" id="2016499"/>
    <lineage>
        <taxon>Bacteria</taxon>
        <taxon>Bacillati</taxon>
        <taxon>Actinomycetota</taxon>
        <taxon>Actinomycetes</taxon>
        <taxon>Propionibacteriales</taxon>
        <taxon>Propionibacteriaceae</taxon>
        <taxon>Enemella</taxon>
    </lineage>
</organism>
<keyword evidence="1" id="KW-0812">Transmembrane</keyword>
<feature type="transmembrane region" description="Helical" evidence="1">
    <location>
        <begin position="85"/>
        <end position="110"/>
    </location>
</feature>
<reference evidence="2 3" key="1">
    <citation type="submission" date="2017-07" db="EMBL/GenBank/DDBJ databases">
        <title>Draft whole genome sequences of clinical Proprionibacteriaceae strains.</title>
        <authorList>
            <person name="Bernier A.-M."/>
            <person name="Bernard K."/>
            <person name="Domingo M.-C."/>
        </authorList>
    </citation>
    <scope>NUCLEOTIDE SEQUENCE [LARGE SCALE GENOMIC DNA]</scope>
    <source>
        <strain evidence="2 3">NML 030167</strain>
    </source>
</reference>
<dbReference type="AlphaFoldDB" id="A0A255GTN4"/>
<dbReference type="Pfam" id="PF13787">
    <property type="entry name" value="HXXEE"/>
    <property type="match status" value="1"/>
</dbReference>
<accession>A0A255GTN4</accession>
<gene>
    <name evidence="2" type="ORF">CGZ94_03125</name>
</gene>
<dbReference type="RefSeq" id="WP_094404654.1">
    <property type="nucleotide sequence ID" value="NZ_NMVO01000001.1"/>
</dbReference>
<proteinExistence type="predicted"/>
<evidence type="ECO:0000256" key="1">
    <source>
        <dbReference type="SAM" id="Phobius"/>
    </source>
</evidence>
<sequence length="166" mass="17788">MGSNTAPAAPAASAPPGRLVRGAPFLLPYLVYVTHTLEELPGFAAWATKFFGPESTGTFATYHIPLILLVLLASVQAIRTGRRVWIVLATAFQWQFGMNALFHLSTWIVLGDYSPGAVTAAVVSIPATVFFLCWVRREQRATGRELALAIAIGTAIAGLAIGFLFL</sequence>
<feature type="transmembrane region" description="Helical" evidence="1">
    <location>
        <begin position="116"/>
        <end position="134"/>
    </location>
</feature>
<name>A0A255GTN4_9ACTN</name>
<dbReference type="InterPro" id="IPR025671">
    <property type="entry name" value="HXXEE"/>
</dbReference>
<keyword evidence="1" id="KW-1133">Transmembrane helix</keyword>